<dbReference type="WBParaSite" id="SPAL_0000956800.1">
    <property type="protein sequence ID" value="SPAL_0000956800.1"/>
    <property type="gene ID" value="SPAL_0000956800"/>
</dbReference>
<dbReference type="PANTHER" id="PTHR12131:SF7">
    <property type="entry name" value="EXOSOME RNA HELICASE MTR4"/>
    <property type="match status" value="1"/>
</dbReference>
<evidence type="ECO:0000313" key="7">
    <source>
        <dbReference type="WBParaSite" id="SPAL_0000956800.1"/>
    </source>
</evidence>
<evidence type="ECO:0000313" key="6">
    <source>
        <dbReference type="Proteomes" id="UP000046392"/>
    </source>
</evidence>
<organism evidence="6 7">
    <name type="scientific">Strongyloides papillosus</name>
    <name type="common">Intestinal threadworm</name>
    <dbReference type="NCBI Taxonomy" id="174720"/>
    <lineage>
        <taxon>Eukaryota</taxon>
        <taxon>Metazoa</taxon>
        <taxon>Ecdysozoa</taxon>
        <taxon>Nematoda</taxon>
        <taxon>Chromadorea</taxon>
        <taxon>Rhabditida</taxon>
        <taxon>Tylenchina</taxon>
        <taxon>Panagrolaimomorpha</taxon>
        <taxon>Strongyloidoidea</taxon>
        <taxon>Strongyloididae</taxon>
        <taxon>Strongyloides</taxon>
    </lineage>
</organism>
<keyword evidence="6" id="KW-1185">Reference proteome</keyword>
<keyword evidence="5" id="KW-0175">Coiled coil</keyword>
<protein>
    <submittedName>
        <fullName evidence="7">SMC-Scp complex subunit ScpB</fullName>
    </submittedName>
</protein>
<dbReference type="GO" id="GO:0005634">
    <property type="term" value="C:nucleus"/>
    <property type="evidence" value="ECO:0007669"/>
    <property type="project" value="TreeGrafter"/>
</dbReference>
<evidence type="ECO:0000256" key="5">
    <source>
        <dbReference type="SAM" id="Coils"/>
    </source>
</evidence>
<dbReference type="GO" id="GO:0016787">
    <property type="term" value="F:hydrolase activity"/>
    <property type="evidence" value="ECO:0007669"/>
    <property type="project" value="UniProtKB-KW"/>
</dbReference>
<keyword evidence="1" id="KW-0547">Nucleotide-binding</keyword>
<accession>A0A0N5BUP8</accession>
<dbReference type="STRING" id="174720.A0A0N5BUP8"/>
<dbReference type="SUPFAM" id="SSF52540">
    <property type="entry name" value="P-loop containing nucleoside triphosphate hydrolases"/>
    <property type="match status" value="1"/>
</dbReference>
<dbReference type="Gene3D" id="3.40.50.300">
    <property type="entry name" value="P-loop containing nucleotide triphosphate hydrolases"/>
    <property type="match status" value="1"/>
</dbReference>
<dbReference type="AlphaFoldDB" id="A0A0N5BUP8"/>
<proteinExistence type="predicted"/>
<dbReference type="GO" id="GO:0000460">
    <property type="term" value="P:maturation of 5.8S rRNA"/>
    <property type="evidence" value="ECO:0007669"/>
    <property type="project" value="TreeGrafter"/>
</dbReference>
<keyword evidence="2" id="KW-0378">Hydrolase</keyword>
<dbReference type="Proteomes" id="UP000046392">
    <property type="component" value="Unplaced"/>
</dbReference>
<sequence>MNDSKLSPEQMNALNQMLNTIEKEINEAERMVTAIEKDVDELEETYRSEFIQMAGRAGRRGLDSQGTVVLSLTETVNEKYLLDLLSPTSEDLKSQMNISYKDILFYAKNSSLQDLQETINLSFWNFSKRGLENAFAMCNKKLKLLKSEGFLTNDNKITPKGSIALAARFNPNYLAIGELLNSNAISFMGYDGIIEIFSMLQKSDEAGDEDTKSVDSIYRKLVETQCEKIFDYEKKHEIVKSGA</sequence>
<name>A0A0N5BUP8_STREA</name>
<keyword evidence="3" id="KW-0347">Helicase</keyword>
<evidence type="ECO:0000256" key="1">
    <source>
        <dbReference type="ARBA" id="ARBA00022741"/>
    </source>
</evidence>
<evidence type="ECO:0000256" key="3">
    <source>
        <dbReference type="ARBA" id="ARBA00022806"/>
    </source>
</evidence>
<dbReference type="GO" id="GO:0004386">
    <property type="term" value="F:helicase activity"/>
    <property type="evidence" value="ECO:0007669"/>
    <property type="project" value="UniProtKB-KW"/>
</dbReference>
<dbReference type="InterPro" id="IPR027417">
    <property type="entry name" value="P-loop_NTPase"/>
</dbReference>
<keyword evidence="4" id="KW-0067">ATP-binding</keyword>
<evidence type="ECO:0000256" key="4">
    <source>
        <dbReference type="ARBA" id="ARBA00022840"/>
    </source>
</evidence>
<evidence type="ECO:0000256" key="2">
    <source>
        <dbReference type="ARBA" id="ARBA00022801"/>
    </source>
</evidence>
<dbReference type="GO" id="GO:0005524">
    <property type="term" value="F:ATP binding"/>
    <property type="evidence" value="ECO:0007669"/>
    <property type="project" value="UniProtKB-KW"/>
</dbReference>
<dbReference type="PANTHER" id="PTHR12131">
    <property type="entry name" value="ATP-DEPENDENT RNA AND DNA HELICASE"/>
    <property type="match status" value="1"/>
</dbReference>
<reference evidence="7" key="1">
    <citation type="submission" date="2017-02" db="UniProtKB">
        <authorList>
            <consortium name="WormBaseParasite"/>
        </authorList>
    </citation>
    <scope>IDENTIFICATION</scope>
</reference>
<dbReference type="Gene3D" id="1.10.3380.30">
    <property type="match status" value="1"/>
</dbReference>
<feature type="coiled-coil region" evidence="5">
    <location>
        <begin position="11"/>
        <end position="45"/>
    </location>
</feature>
<dbReference type="InterPro" id="IPR050699">
    <property type="entry name" value="RNA-DNA_Helicase"/>
</dbReference>